<evidence type="ECO:0000256" key="5">
    <source>
        <dbReference type="ARBA" id="ARBA00022448"/>
    </source>
</evidence>
<keyword evidence="6" id="KW-1003">Cell membrane</keyword>
<dbReference type="GO" id="GO:0005452">
    <property type="term" value="F:solute:inorganic anion antiporter activity"/>
    <property type="evidence" value="ECO:0007669"/>
    <property type="project" value="InterPro"/>
</dbReference>
<dbReference type="GO" id="GO:0008510">
    <property type="term" value="F:sodium:bicarbonate symporter activity"/>
    <property type="evidence" value="ECO:0007669"/>
    <property type="project" value="TreeGrafter"/>
</dbReference>
<comment type="subcellular location">
    <subcellularLocation>
        <location evidence="2">Apical cell membrane</location>
    </subcellularLocation>
    <subcellularLocation>
        <location evidence="1">Basolateral cell membrane</location>
    </subcellularLocation>
    <subcellularLocation>
        <location evidence="3">Cell membrane</location>
        <topology evidence="3">Multi-pass membrane protein</topology>
    </subcellularLocation>
</comment>
<dbReference type="FunFam" id="1.10.287.570:FF:000001">
    <property type="entry name" value="Anion exchange protein"/>
    <property type="match status" value="1"/>
</dbReference>
<feature type="compositionally biased region" description="Polar residues" evidence="15">
    <location>
        <begin position="289"/>
        <end position="320"/>
    </location>
</feature>
<evidence type="ECO:0000256" key="15">
    <source>
        <dbReference type="SAM" id="MobiDB-lite"/>
    </source>
</evidence>
<feature type="region of interest" description="Disordered" evidence="15">
    <location>
        <begin position="344"/>
        <end position="397"/>
    </location>
</feature>
<keyword evidence="10" id="KW-0406">Ion transport</keyword>
<dbReference type="GO" id="GO:0016324">
    <property type="term" value="C:apical plasma membrane"/>
    <property type="evidence" value="ECO:0007669"/>
    <property type="project" value="UniProtKB-SubCell"/>
</dbReference>
<feature type="compositionally biased region" description="Polar residues" evidence="15">
    <location>
        <begin position="379"/>
        <end position="397"/>
    </location>
</feature>
<evidence type="ECO:0000256" key="16">
    <source>
        <dbReference type="SAM" id="Phobius"/>
    </source>
</evidence>
<feature type="transmembrane region" description="Helical" evidence="16">
    <location>
        <begin position="888"/>
        <end position="912"/>
    </location>
</feature>
<feature type="transmembrane region" description="Helical" evidence="16">
    <location>
        <begin position="684"/>
        <end position="707"/>
    </location>
</feature>
<dbReference type="InterPro" id="IPR011531">
    <property type="entry name" value="HCO3_transpt-like_TM_dom"/>
</dbReference>
<evidence type="ECO:0000313" key="20">
    <source>
        <dbReference type="Proteomes" id="UP000694700"/>
    </source>
</evidence>
<feature type="transmembrane region" description="Helical" evidence="16">
    <location>
        <begin position="974"/>
        <end position="993"/>
    </location>
</feature>
<accession>A0A8C2ARW2</accession>
<dbReference type="Gene3D" id="1.10.287.570">
    <property type="entry name" value="Helical hairpin bin"/>
    <property type="match status" value="1"/>
</dbReference>
<dbReference type="InterPro" id="IPR013769">
    <property type="entry name" value="Band3_cytoplasmic_dom"/>
</dbReference>
<keyword evidence="7 16" id="KW-0812">Transmembrane</keyword>
<keyword evidence="13" id="KW-0325">Glycoprotein</keyword>
<keyword evidence="5" id="KW-0813">Transport</keyword>
<keyword evidence="9" id="KW-0915">Sodium</keyword>
<evidence type="ECO:0000256" key="3">
    <source>
        <dbReference type="ARBA" id="ARBA00004651"/>
    </source>
</evidence>
<dbReference type="Pfam" id="PF07565">
    <property type="entry name" value="Band_3_cyto"/>
    <property type="match status" value="2"/>
</dbReference>
<feature type="transmembrane region" description="Helical" evidence="16">
    <location>
        <begin position="714"/>
        <end position="737"/>
    </location>
</feature>
<dbReference type="SUPFAM" id="SSF55804">
    <property type="entry name" value="Phoshotransferase/anion transport protein"/>
    <property type="match status" value="1"/>
</dbReference>
<evidence type="ECO:0000256" key="14">
    <source>
        <dbReference type="ARBA" id="ARBA00023201"/>
    </source>
</evidence>
<comment type="similarity">
    <text evidence="4">Belongs to the anion exchanger (TC 2.A.31) family.</text>
</comment>
<feature type="domain" description="Band 3 cytoplasmic" evidence="18">
    <location>
        <begin position="97"/>
        <end position="234"/>
    </location>
</feature>
<evidence type="ECO:0000256" key="11">
    <source>
        <dbReference type="ARBA" id="ARBA00023136"/>
    </source>
</evidence>
<dbReference type="GO" id="GO:0051453">
    <property type="term" value="P:regulation of intracellular pH"/>
    <property type="evidence" value="ECO:0007669"/>
    <property type="project" value="TreeGrafter"/>
</dbReference>
<dbReference type="PANTHER" id="PTHR11453">
    <property type="entry name" value="ANION EXCHANGE PROTEIN"/>
    <property type="match status" value="1"/>
</dbReference>
<evidence type="ECO:0000256" key="12">
    <source>
        <dbReference type="ARBA" id="ARBA00023157"/>
    </source>
</evidence>
<evidence type="ECO:0000259" key="17">
    <source>
        <dbReference type="Pfam" id="PF00955"/>
    </source>
</evidence>
<keyword evidence="12" id="KW-1015">Disulfide bond</keyword>
<evidence type="ECO:0000256" key="1">
    <source>
        <dbReference type="ARBA" id="ARBA00004187"/>
    </source>
</evidence>
<evidence type="ECO:0000256" key="8">
    <source>
        <dbReference type="ARBA" id="ARBA00022989"/>
    </source>
</evidence>
<protein>
    <submittedName>
        <fullName evidence="19">Solute carrier family 4 member 7</fullName>
    </submittedName>
</protein>
<evidence type="ECO:0000256" key="7">
    <source>
        <dbReference type="ARBA" id="ARBA00022692"/>
    </source>
</evidence>
<feature type="transmembrane region" description="Helical" evidence="16">
    <location>
        <begin position="597"/>
        <end position="619"/>
    </location>
</feature>
<dbReference type="InterPro" id="IPR003020">
    <property type="entry name" value="HCO3_transpt_euk"/>
</dbReference>
<feature type="domain" description="Bicarbonate transporter-like transmembrane" evidence="17">
    <location>
        <begin position="738"/>
        <end position="1077"/>
    </location>
</feature>
<keyword evidence="14" id="KW-0739">Sodium transport</keyword>
<feature type="compositionally biased region" description="Basic and acidic residues" evidence="15">
    <location>
        <begin position="60"/>
        <end position="72"/>
    </location>
</feature>
<dbReference type="Proteomes" id="UP000694700">
    <property type="component" value="Unplaced"/>
</dbReference>
<dbReference type="Ensembl" id="ENSCCRT00015112020.1">
    <property type="protein sequence ID" value="ENSCCRP00015108569.1"/>
    <property type="gene ID" value="ENSCCRG00015032924.1"/>
</dbReference>
<proteinExistence type="inferred from homology"/>
<dbReference type="FunFam" id="3.40.930.10:FF:000001">
    <property type="entry name" value="Anion exchange protein"/>
    <property type="match status" value="1"/>
</dbReference>
<organism evidence="19 20">
    <name type="scientific">Cyprinus carpio</name>
    <name type="common">Common carp</name>
    <dbReference type="NCBI Taxonomy" id="7962"/>
    <lineage>
        <taxon>Eukaryota</taxon>
        <taxon>Metazoa</taxon>
        <taxon>Chordata</taxon>
        <taxon>Craniata</taxon>
        <taxon>Vertebrata</taxon>
        <taxon>Euteleostomi</taxon>
        <taxon>Actinopterygii</taxon>
        <taxon>Neopterygii</taxon>
        <taxon>Teleostei</taxon>
        <taxon>Ostariophysi</taxon>
        <taxon>Cypriniformes</taxon>
        <taxon>Cyprinidae</taxon>
        <taxon>Cyprininae</taxon>
        <taxon>Cyprinus</taxon>
    </lineage>
</organism>
<feature type="domain" description="Band 3 cytoplasmic" evidence="18">
    <location>
        <begin position="395"/>
        <end position="520"/>
    </location>
</feature>
<evidence type="ECO:0000256" key="4">
    <source>
        <dbReference type="ARBA" id="ARBA00010993"/>
    </source>
</evidence>
<dbReference type="AlphaFoldDB" id="A0A8C2ARW2"/>
<dbReference type="GO" id="GO:0016323">
    <property type="term" value="C:basolateral plasma membrane"/>
    <property type="evidence" value="ECO:0007669"/>
    <property type="project" value="UniProtKB-SubCell"/>
</dbReference>
<reference evidence="19" key="1">
    <citation type="submission" date="2025-08" db="UniProtKB">
        <authorList>
            <consortium name="Ensembl"/>
        </authorList>
    </citation>
    <scope>IDENTIFICATION</scope>
</reference>
<evidence type="ECO:0000256" key="9">
    <source>
        <dbReference type="ARBA" id="ARBA00023053"/>
    </source>
</evidence>
<evidence type="ECO:0000259" key="18">
    <source>
        <dbReference type="Pfam" id="PF07565"/>
    </source>
</evidence>
<evidence type="ECO:0000256" key="2">
    <source>
        <dbReference type="ARBA" id="ARBA00004221"/>
    </source>
</evidence>
<sequence>MMTDAVVDHGKTSSTIHTNFEKEELESHRAVYVGVHVPLGKQSRRRHRHRGHKHHRKRKDRESEREDGRESPAYDTPSQRVQFILGTEDDDEEHIPHDLFTELDELSFRSGQAYEWKETARWLKFEEDVEDGGERWSKPYVATLSLHSLFELRSCIINGTVMLDMRANTIEEIADMVLDNMVASEQLDESLREKVRDAVLKRHHHQNEKKLSNRIPLVRSFADIGKKHSDPHLLEKNGESFCCARLFLSNIYSKEPNTLDKILESRGSRSSIILNQLLPSANASLSISPNASPFATPQNSPPTAQRASSSLRSPGPSQQGPELLVARGLREDIPEVVVFPPEEEEEPLSLFSAPQEEQVAPDPGLLASPQSAPGGLENSKPSESRMNSAGGSRENSTVDFSKVDMNFMKKIPPGAEASNVLVGEVDFLERPIIAFIRLSPAVLLTGLTEVPVPTRFLFLLLGPFGKGGQYHEIGRSIATLMTDEIFHDVAYKAKDRNDLLSGIDEFLDQVTVLPPGEWDPTIRIEPPKCVPSQEKRKMPSMPNGSAPLSDIIKEEEHNAGPELQRTGRIFGGLVLDVKRKAPFYWSDVRDALSLQCLASILFLYCACMSPVITFGGLLGETTKNNISAIESLFGASLTGVAFSLFSGQPLTILGSTGPVLVFEKILFKFCSDYGLSYLSLRTSIGLWTAFLCIVLVATDASSLVCYITRFTEEAFAALICIIFIYELKCFFFHPFFFKNCKNLHGEFVGPACGHNGPYIPDVLFWSVILFFTTFFLSSFLKQFKTKRYFPTKVRSSISDFAVFLTIMIMVLVDYLVGVPSPKLHVPDTFEPTSKNRGWLISPLGDNPTWTLFAAAIPALLCTILIFMDQQITAVIINRKEHKLKKGCGYHLDLLVVAVMLGVCSLMGLPWFVAATVLSISHVNSLKVESECSAPGEQPKFLGIREQRVTGLMIFVLMGLSVFMTSILKFIPMPVLYGVFLYMGVSSLKGIQFFDRIKLFGMPAKHQPDLIYLRYVPLWKVHIFTIVQLTCLVLLWVIKASAAAVVFPMMVLALVFVRKLLDFCFTKRELSWLDDLMPESKKKKEDDKKKKAKEEAQRMMEAEGGLEIPYDNGDHLEIPVKTLKVSTDPSVVNISDEMAKTAAWKAVAMSSDSAKVLKPSASEEKTACIKINVEDEQGDKCVDTETSL</sequence>
<feature type="transmembrane region" description="Helical" evidence="16">
    <location>
        <begin position="948"/>
        <end position="967"/>
    </location>
</feature>
<feature type="transmembrane region" description="Helical" evidence="16">
    <location>
        <begin position="762"/>
        <end position="780"/>
    </location>
</feature>
<dbReference type="PRINTS" id="PR01231">
    <property type="entry name" value="HCO3TRNSPORT"/>
</dbReference>
<feature type="transmembrane region" description="Helical" evidence="16">
    <location>
        <begin position="848"/>
        <end position="867"/>
    </location>
</feature>
<feature type="transmembrane region" description="Helical" evidence="16">
    <location>
        <begin position="800"/>
        <end position="817"/>
    </location>
</feature>
<feature type="transmembrane region" description="Helical" evidence="16">
    <location>
        <begin position="626"/>
        <end position="645"/>
    </location>
</feature>
<dbReference type="InterPro" id="IPR016152">
    <property type="entry name" value="PTrfase/Anion_transptr"/>
</dbReference>
<feature type="region of interest" description="Disordered" evidence="15">
    <location>
        <begin position="36"/>
        <end position="80"/>
    </location>
</feature>
<feature type="region of interest" description="Disordered" evidence="15">
    <location>
        <begin position="289"/>
        <end position="321"/>
    </location>
</feature>
<dbReference type="PANTHER" id="PTHR11453:SF105">
    <property type="entry name" value="SODIUM BICARBONATE COTRANSPORTER 3"/>
    <property type="match status" value="1"/>
</dbReference>
<evidence type="ECO:0000256" key="6">
    <source>
        <dbReference type="ARBA" id="ARBA00022475"/>
    </source>
</evidence>
<feature type="compositionally biased region" description="Basic residues" evidence="15">
    <location>
        <begin position="42"/>
        <end position="59"/>
    </location>
</feature>
<dbReference type="Pfam" id="PF00955">
    <property type="entry name" value="HCO3_cotransp"/>
    <property type="match status" value="2"/>
</dbReference>
<evidence type="ECO:0000256" key="10">
    <source>
        <dbReference type="ARBA" id="ARBA00023065"/>
    </source>
</evidence>
<dbReference type="GO" id="GO:0008509">
    <property type="term" value="F:monoatomic anion transmembrane transporter activity"/>
    <property type="evidence" value="ECO:0007669"/>
    <property type="project" value="InterPro"/>
</dbReference>
<keyword evidence="11 16" id="KW-0472">Membrane</keyword>
<name>A0A8C2ARW2_CYPCA</name>
<dbReference type="Gene3D" id="3.40.930.10">
    <property type="entry name" value="Mannitol-specific EII, Chain A"/>
    <property type="match status" value="2"/>
</dbReference>
<evidence type="ECO:0000256" key="13">
    <source>
        <dbReference type="ARBA" id="ARBA00023180"/>
    </source>
</evidence>
<evidence type="ECO:0000313" key="19">
    <source>
        <dbReference type="Ensembl" id="ENSCCRP00015108569.1"/>
    </source>
</evidence>
<feature type="domain" description="Bicarbonate transporter-like transmembrane" evidence="17">
    <location>
        <begin position="568"/>
        <end position="726"/>
    </location>
</feature>
<feature type="transmembrane region" description="Helical" evidence="16">
    <location>
        <begin position="1041"/>
        <end position="1060"/>
    </location>
</feature>
<keyword evidence="8 16" id="KW-1133">Transmembrane helix</keyword>